<dbReference type="Proteomes" id="UP000588068">
    <property type="component" value="Unassembled WGS sequence"/>
</dbReference>
<dbReference type="CDD" id="cd00408">
    <property type="entry name" value="DHDPS-like"/>
    <property type="match status" value="1"/>
</dbReference>
<dbReference type="EMBL" id="JACHHZ010000001">
    <property type="protein sequence ID" value="MBB6091286.1"/>
    <property type="molecule type" value="Genomic_DNA"/>
</dbReference>
<keyword evidence="5" id="KW-1185">Reference proteome</keyword>
<dbReference type="SUPFAM" id="SSF51569">
    <property type="entry name" value="Aldolase"/>
    <property type="match status" value="1"/>
</dbReference>
<accession>A0A841HEV4</accession>
<dbReference type="PIRSF" id="PIRSF001365">
    <property type="entry name" value="DHDPS"/>
    <property type="match status" value="1"/>
</dbReference>
<proteinExistence type="inferred from homology"/>
<keyword evidence="2 3" id="KW-0456">Lyase</keyword>
<name>A0A841HEV4_9GAMM</name>
<dbReference type="SMART" id="SM01130">
    <property type="entry name" value="DHDPS"/>
    <property type="match status" value="1"/>
</dbReference>
<evidence type="ECO:0000313" key="5">
    <source>
        <dbReference type="Proteomes" id="UP000588068"/>
    </source>
</evidence>
<dbReference type="EC" id="4.3.3.7" evidence="4"/>
<evidence type="ECO:0000313" key="4">
    <source>
        <dbReference type="EMBL" id="MBB6091286.1"/>
    </source>
</evidence>
<evidence type="ECO:0000256" key="2">
    <source>
        <dbReference type="ARBA" id="ARBA00023239"/>
    </source>
</evidence>
<dbReference type="PANTHER" id="PTHR12128">
    <property type="entry name" value="DIHYDRODIPICOLINATE SYNTHASE"/>
    <property type="match status" value="1"/>
</dbReference>
<dbReference type="Gene3D" id="3.20.20.70">
    <property type="entry name" value="Aldolase class I"/>
    <property type="match status" value="1"/>
</dbReference>
<sequence length="319" mass="35799">MSKYARKDAKAYARAHLKGIWAAALTPFTATLDLDEDGFRENIRHWTQGLGIDGLFIAGKQGEFFSMSLKERKRTFELAVEATPGGHHTILSCSDQNLDTVIDLARHAQAIGADFIVVHAPILHFHKAQDETVLAYYNAIAKAVDIGIALWSHPDSGYLLSPQLCNRLADIENVVAIKYSVPRPMYTELTRLAGDRLIVSTASEEEWLDNIVELNWQVYLCSSPPYLTQTLVDRRMKEYTELAFSGKVQQARLVRDSLNPVREALRSTRPAEKPHSHQKYWQELLGQVGGRVRAPLLELTDAEKRATRAAFEACGLKLT</sequence>
<gene>
    <name evidence="4" type="ORF">HNQ60_000132</name>
</gene>
<evidence type="ECO:0000256" key="3">
    <source>
        <dbReference type="PIRNR" id="PIRNR001365"/>
    </source>
</evidence>
<dbReference type="InterPro" id="IPR013785">
    <property type="entry name" value="Aldolase_TIM"/>
</dbReference>
<dbReference type="PANTHER" id="PTHR12128:SF66">
    <property type="entry name" value="4-HYDROXY-2-OXOGLUTARATE ALDOLASE, MITOCHONDRIAL"/>
    <property type="match status" value="1"/>
</dbReference>
<dbReference type="RefSeq" id="WP_184329094.1">
    <property type="nucleotide sequence ID" value="NZ_JACHHZ010000001.1"/>
</dbReference>
<comment type="caution">
    <text evidence="4">The sequence shown here is derived from an EMBL/GenBank/DDBJ whole genome shotgun (WGS) entry which is preliminary data.</text>
</comment>
<dbReference type="InterPro" id="IPR002220">
    <property type="entry name" value="DapA-like"/>
</dbReference>
<evidence type="ECO:0000256" key="1">
    <source>
        <dbReference type="ARBA" id="ARBA00007592"/>
    </source>
</evidence>
<dbReference type="GO" id="GO:0008840">
    <property type="term" value="F:4-hydroxy-tetrahydrodipicolinate synthase activity"/>
    <property type="evidence" value="ECO:0007669"/>
    <property type="project" value="UniProtKB-EC"/>
</dbReference>
<dbReference type="AlphaFoldDB" id="A0A841HEV4"/>
<reference evidence="4 5" key="1">
    <citation type="submission" date="2020-08" db="EMBL/GenBank/DDBJ databases">
        <title>Genomic Encyclopedia of Type Strains, Phase IV (KMG-IV): sequencing the most valuable type-strain genomes for metagenomic binning, comparative biology and taxonomic classification.</title>
        <authorList>
            <person name="Goeker M."/>
        </authorList>
    </citation>
    <scope>NUCLEOTIDE SEQUENCE [LARGE SCALE GENOMIC DNA]</scope>
    <source>
        <strain evidence="4 5">DSM 26723</strain>
    </source>
</reference>
<protein>
    <submittedName>
        <fullName evidence="4">4-hydroxy-tetrahydrodipicolinate synthase</fullName>
        <ecNumber evidence="4">4.3.3.7</ecNumber>
    </submittedName>
</protein>
<comment type="similarity">
    <text evidence="1 3">Belongs to the DapA family.</text>
</comment>
<dbReference type="Pfam" id="PF00701">
    <property type="entry name" value="DHDPS"/>
    <property type="match status" value="1"/>
</dbReference>
<organism evidence="4 5">
    <name type="scientific">Povalibacter uvarum</name>
    <dbReference type="NCBI Taxonomy" id="732238"/>
    <lineage>
        <taxon>Bacteria</taxon>
        <taxon>Pseudomonadati</taxon>
        <taxon>Pseudomonadota</taxon>
        <taxon>Gammaproteobacteria</taxon>
        <taxon>Steroidobacterales</taxon>
        <taxon>Steroidobacteraceae</taxon>
        <taxon>Povalibacter</taxon>
    </lineage>
</organism>